<evidence type="ECO:0000256" key="5">
    <source>
        <dbReference type="PROSITE-ProRule" id="PRU01091"/>
    </source>
</evidence>
<organism evidence="8 9">
    <name type="scientific">Streptomyces andamanensis</name>
    <dbReference type="NCBI Taxonomy" id="1565035"/>
    <lineage>
        <taxon>Bacteria</taxon>
        <taxon>Bacillati</taxon>
        <taxon>Actinomycetota</taxon>
        <taxon>Actinomycetes</taxon>
        <taxon>Kitasatosporales</taxon>
        <taxon>Streptomycetaceae</taxon>
        <taxon>Streptomyces</taxon>
    </lineage>
</organism>
<proteinExistence type="inferred from homology"/>
<accession>A0ABV8TCV0</accession>
<dbReference type="InterPro" id="IPR002182">
    <property type="entry name" value="NB-ARC"/>
</dbReference>
<name>A0ABV8TCV0_9ACTN</name>
<dbReference type="RefSeq" id="WP_381738704.1">
    <property type="nucleotide sequence ID" value="NZ_JBHSDP010000013.1"/>
</dbReference>
<keyword evidence="2" id="KW-0902">Two-component regulatory system</keyword>
<evidence type="ECO:0000256" key="2">
    <source>
        <dbReference type="ARBA" id="ARBA00023012"/>
    </source>
</evidence>
<protein>
    <submittedName>
        <fullName evidence="8">Tetratricopeptide repeat protein</fullName>
    </submittedName>
</protein>
<dbReference type="SUPFAM" id="SSF48452">
    <property type="entry name" value="TPR-like"/>
    <property type="match status" value="4"/>
</dbReference>
<evidence type="ECO:0000259" key="7">
    <source>
        <dbReference type="PROSITE" id="PS51755"/>
    </source>
</evidence>
<evidence type="ECO:0000256" key="1">
    <source>
        <dbReference type="ARBA" id="ARBA00005820"/>
    </source>
</evidence>
<gene>
    <name evidence="8" type="ORF">ACFPC0_11570</name>
</gene>
<dbReference type="SUPFAM" id="SSF46894">
    <property type="entry name" value="C-terminal effector domain of the bipartite response regulators"/>
    <property type="match status" value="1"/>
</dbReference>
<dbReference type="PROSITE" id="PS50005">
    <property type="entry name" value="TPR"/>
    <property type="match status" value="1"/>
</dbReference>
<dbReference type="Pfam" id="PF13424">
    <property type="entry name" value="TPR_12"/>
    <property type="match status" value="2"/>
</dbReference>
<feature type="region of interest" description="Disordered" evidence="6">
    <location>
        <begin position="1014"/>
        <end position="1037"/>
    </location>
</feature>
<keyword evidence="3 5" id="KW-0238">DNA-binding</keyword>
<dbReference type="InterPro" id="IPR016032">
    <property type="entry name" value="Sig_transdc_resp-reg_C-effctor"/>
</dbReference>
<dbReference type="Gene3D" id="1.25.40.10">
    <property type="entry name" value="Tetratricopeptide repeat domain"/>
    <property type="match status" value="3"/>
</dbReference>
<dbReference type="PANTHER" id="PTHR47691:SF3">
    <property type="entry name" value="HTH-TYPE TRANSCRIPTIONAL REGULATOR RV0890C-RELATED"/>
    <property type="match status" value="1"/>
</dbReference>
<evidence type="ECO:0000313" key="9">
    <source>
        <dbReference type="Proteomes" id="UP001595824"/>
    </source>
</evidence>
<comment type="caution">
    <text evidence="8">The sequence shown here is derived from an EMBL/GenBank/DDBJ whole genome shotgun (WGS) entry which is preliminary data.</text>
</comment>
<dbReference type="Pfam" id="PF00931">
    <property type="entry name" value="NB-ARC"/>
    <property type="match status" value="1"/>
</dbReference>
<keyword evidence="4" id="KW-0802">TPR repeat</keyword>
<feature type="DNA-binding region" description="OmpR/PhoB-type" evidence="5">
    <location>
        <begin position="1"/>
        <end position="96"/>
    </location>
</feature>
<keyword evidence="9" id="KW-1185">Reference proteome</keyword>
<dbReference type="InterPro" id="IPR005158">
    <property type="entry name" value="BTAD"/>
</dbReference>
<dbReference type="Proteomes" id="UP001595824">
    <property type="component" value="Unassembled WGS sequence"/>
</dbReference>
<dbReference type="InterPro" id="IPR027417">
    <property type="entry name" value="P-loop_NTPase"/>
</dbReference>
<dbReference type="SUPFAM" id="SSF52540">
    <property type="entry name" value="P-loop containing nucleoside triphosphate hydrolases"/>
    <property type="match status" value="1"/>
</dbReference>
<dbReference type="InterPro" id="IPR001867">
    <property type="entry name" value="OmpR/PhoB-type_DNA-bd"/>
</dbReference>
<dbReference type="PANTHER" id="PTHR47691">
    <property type="entry name" value="REGULATOR-RELATED"/>
    <property type="match status" value="1"/>
</dbReference>
<dbReference type="Pfam" id="PF03704">
    <property type="entry name" value="BTAD"/>
    <property type="match status" value="1"/>
</dbReference>
<dbReference type="Gene3D" id="1.10.10.10">
    <property type="entry name" value="Winged helix-like DNA-binding domain superfamily/Winged helix DNA-binding domain"/>
    <property type="match status" value="1"/>
</dbReference>
<feature type="repeat" description="TPR" evidence="4">
    <location>
        <begin position="809"/>
        <end position="842"/>
    </location>
</feature>
<dbReference type="PROSITE" id="PS51755">
    <property type="entry name" value="OMPR_PHOB"/>
    <property type="match status" value="1"/>
</dbReference>
<evidence type="ECO:0000313" key="8">
    <source>
        <dbReference type="EMBL" id="MFC4328466.1"/>
    </source>
</evidence>
<feature type="domain" description="OmpR/PhoB-type" evidence="7">
    <location>
        <begin position="1"/>
        <end position="96"/>
    </location>
</feature>
<dbReference type="InterPro" id="IPR011990">
    <property type="entry name" value="TPR-like_helical_dom_sf"/>
</dbReference>
<sequence>MEFEIRLSGAVEVLVGGRRSDLGSIKPRIALAALAWDAGRTVGVDTLIHRIWDENPPVKARETLHAHISRIRAALRGADEGATMIVSRTNSYVMRVDPDRVDLRHYTSCVDQARALKGTDDERAALGLLDRADGLWHGEPLAGISGSWPGHLRATVAETRLVAAITRAEILVGAGRFTDAVPVLLPLVAERPVDEALVELLAVALHGSSRTAEAARLLQRTRQRVIRDSGLDAGRRLHRVQEGILAGTPMVALLREVGVTGGTAPRPPVRIPDNLPRDVPWVGRQEELHRLTEALSEGAGDAAPVVTVESISGMGGVGKTALAVHLAHHVRHRYPDGAVFVHLGGHACDRAAVAPRRALTEILRLLGVPGTELPESTDELTALWRSMARDRRMLVILDDAADPDQVRRLLPGASPTAVVVTSRKRLPGLPGVRPVSLGVLPPQDAKALFLQRLGPRGGTTDQEVTDIVRICGHLPLAVEIAASRLLAHPSWTTADLLAQLAAGEGHLDELRDGERSLTHVFDLSYDALTVRQRLVFRRIGLHLGAEFGPYAVAALTGLAPGAVERVLEELLAQHLVSEPVPHRFTMHDLLRGYARSLIGTDIHEPEECLDAITGRLIDFYLGAADAADRLAYSFRSRTAFTGVGEGTARPAIPEFSGTRAAEQWLKSESANLLDTLEWLAEHGTPHQLAHGAHVLAGFLDTQGHLATAEPLHRRAVDHWSAAGDSAALARALLDLATVRIHRSRFEEAMAAAREARELARSLNDPELESECVHQMSIALWQTGQYALVQSLQKEALSFHLQINDKMRIARSHNLLGIAHLHVDEPEKALESFQSALAFFSEAGNARGRFMTLNNLGELLARRGRPEEAERAYREAMGVAAGVAGRGERATLQMNWANVLVVLGRADEALALFGEVLPELRAVEDRRAEAIALNGTGRAYRAVGEDERALPLHVAALAVARRVNAAGEEIEALYDLAQAEQATGRVEQAMTHYADCLVASRRIGAPAEEARASRALARLRAHARPSGESERGSAPREG</sequence>
<evidence type="ECO:0000256" key="6">
    <source>
        <dbReference type="SAM" id="MobiDB-lite"/>
    </source>
</evidence>
<dbReference type="InterPro" id="IPR036388">
    <property type="entry name" value="WH-like_DNA-bd_sf"/>
</dbReference>
<dbReference type="SMART" id="SM01043">
    <property type="entry name" value="BTAD"/>
    <property type="match status" value="1"/>
</dbReference>
<evidence type="ECO:0000256" key="4">
    <source>
        <dbReference type="PROSITE-ProRule" id="PRU00339"/>
    </source>
</evidence>
<feature type="compositionally biased region" description="Basic and acidic residues" evidence="6">
    <location>
        <begin position="1024"/>
        <end position="1037"/>
    </location>
</feature>
<reference evidence="9" key="1">
    <citation type="journal article" date="2019" name="Int. J. Syst. Evol. Microbiol.">
        <title>The Global Catalogue of Microorganisms (GCM) 10K type strain sequencing project: providing services to taxonomists for standard genome sequencing and annotation.</title>
        <authorList>
            <consortium name="The Broad Institute Genomics Platform"/>
            <consortium name="The Broad Institute Genome Sequencing Center for Infectious Disease"/>
            <person name="Wu L."/>
            <person name="Ma J."/>
        </authorList>
    </citation>
    <scope>NUCLEOTIDE SEQUENCE [LARGE SCALE GENOMIC DNA]</scope>
    <source>
        <strain evidence="9">PCU 347</strain>
    </source>
</reference>
<dbReference type="PRINTS" id="PR00364">
    <property type="entry name" value="DISEASERSIST"/>
</dbReference>
<dbReference type="Gene3D" id="3.40.50.300">
    <property type="entry name" value="P-loop containing nucleotide triphosphate hydrolases"/>
    <property type="match status" value="1"/>
</dbReference>
<comment type="similarity">
    <text evidence="1">Belongs to the AfsR/DnrI/RedD regulatory family.</text>
</comment>
<evidence type="ECO:0000256" key="3">
    <source>
        <dbReference type="ARBA" id="ARBA00023125"/>
    </source>
</evidence>
<dbReference type="EMBL" id="JBHSDP010000013">
    <property type="protein sequence ID" value="MFC4328466.1"/>
    <property type="molecule type" value="Genomic_DNA"/>
</dbReference>
<dbReference type="SMART" id="SM00028">
    <property type="entry name" value="TPR"/>
    <property type="match status" value="6"/>
</dbReference>
<dbReference type="InterPro" id="IPR019734">
    <property type="entry name" value="TPR_rpt"/>
</dbReference>